<feature type="transmembrane region" description="Helical" evidence="7">
    <location>
        <begin position="48"/>
        <end position="68"/>
    </location>
</feature>
<reference evidence="9 10" key="1">
    <citation type="submission" date="2017-07" db="EMBL/GenBank/DDBJ databases">
        <title>Genomes of Fischerella (Mastigocladus) sp. strains.</title>
        <authorList>
            <person name="Miller S.R."/>
        </authorList>
    </citation>
    <scope>NUCLEOTIDE SEQUENCE [LARGE SCALE GENOMIC DNA]</scope>
    <source>
        <strain evidence="9 10">CCMEE 5330</strain>
    </source>
</reference>
<evidence type="ECO:0000313" key="9">
    <source>
        <dbReference type="EMBL" id="PMB48312.1"/>
    </source>
</evidence>
<dbReference type="Gene3D" id="3.40.50.300">
    <property type="entry name" value="P-loop containing nucleotide triphosphate hydrolases"/>
    <property type="match status" value="1"/>
</dbReference>
<dbReference type="PANTHER" id="PTHR22683:SF41">
    <property type="entry name" value="DNA TRANSLOCASE FTSK"/>
    <property type="match status" value="1"/>
</dbReference>
<dbReference type="InterPro" id="IPR041027">
    <property type="entry name" value="FtsK_alpha"/>
</dbReference>
<dbReference type="InterPro" id="IPR003593">
    <property type="entry name" value="AAA+_ATPase"/>
</dbReference>
<dbReference type="GO" id="GO:0005524">
    <property type="term" value="F:ATP binding"/>
    <property type="evidence" value="ECO:0007669"/>
    <property type="project" value="UniProtKB-UniRule"/>
</dbReference>
<dbReference type="InterPro" id="IPR036388">
    <property type="entry name" value="WH-like_DNA-bd_sf"/>
</dbReference>
<dbReference type="SUPFAM" id="SSF52540">
    <property type="entry name" value="P-loop containing nucleoside triphosphate hydrolases"/>
    <property type="match status" value="1"/>
</dbReference>
<evidence type="ECO:0000313" key="10">
    <source>
        <dbReference type="Proteomes" id="UP000234966"/>
    </source>
</evidence>
<keyword evidence="4" id="KW-0238">DNA-binding</keyword>
<gene>
    <name evidence="9" type="ORF">CEN41_01915</name>
</gene>
<dbReference type="InterPro" id="IPR002543">
    <property type="entry name" value="FtsK_dom"/>
</dbReference>
<dbReference type="InterPro" id="IPR027417">
    <property type="entry name" value="P-loop_NTPase"/>
</dbReference>
<evidence type="ECO:0000256" key="2">
    <source>
        <dbReference type="ARBA" id="ARBA00022741"/>
    </source>
</evidence>
<feature type="transmembrane region" description="Helical" evidence="7">
    <location>
        <begin position="88"/>
        <end position="109"/>
    </location>
</feature>
<feature type="compositionally biased region" description="Acidic residues" evidence="6">
    <location>
        <begin position="845"/>
        <end position="864"/>
    </location>
</feature>
<keyword evidence="2 5" id="KW-0547">Nucleotide-binding</keyword>
<evidence type="ECO:0000256" key="5">
    <source>
        <dbReference type="PROSITE-ProRule" id="PRU00289"/>
    </source>
</evidence>
<evidence type="ECO:0000256" key="3">
    <source>
        <dbReference type="ARBA" id="ARBA00022840"/>
    </source>
</evidence>
<name>A0A2N6MNL6_9CYAN</name>
<keyword evidence="7" id="KW-1133">Transmembrane helix</keyword>
<dbReference type="SUPFAM" id="SSF46785">
    <property type="entry name" value="Winged helix' DNA-binding domain"/>
    <property type="match status" value="1"/>
</dbReference>
<evidence type="ECO:0000256" key="6">
    <source>
        <dbReference type="SAM" id="MobiDB-lite"/>
    </source>
</evidence>
<organism evidence="9 10">
    <name type="scientific">Fischerella thermalis CCMEE 5330</name>
    <dbReference type="NCBI Taxonomy" id="2019670"/>
    <lineage>
        <taxon>Bacteria</taxon>
        <taxon>Bacillati</taxon>
        <taxon>Cyanobacteriota</taxon>
        <taxon>Cyanophyceae</taxon>
        <taxon>Nostocales</taxon>
        <taxon>Hapalosiphonaceae</taxon>
        <taxon>Fischerella</taxon>
    </lineage>
</organism>
<evidence type="ECO:0000256" key="4">
    <source>
        <dbReference type="ARBA" id="ARBA00023125"/>
    </source>
</evidence>
<feature type="transmembrane region" description="Helical" evidence="7">
    <location>
        <begin position="121"/>
        <end position="141"/>
    </location>
</feature>
<feature type="region of interest" description="Disordered" evidence="6">
    <location>
        <begin position="832"/>
        <end position="864"/>
    </location>
</feature>
<dbReference type="SMART" id="SM00843">
    <property type="entry name" value="Ftsk_gamma"/>
    <property type="match status" value="1"/>
</dbReference>
<dbReference type="InterPro" id="IPR050206">
    <property type="entry name" value="FtsK/SpoIIIE/SftA"/>
</dbReference>
<dbReference type="Gene3D" id="3.30.980.40">
    <property type="match status" value="1"/>
</dbReference>
<feature type="domain" description="FtsK" evidence="8">
    <location>
        <begin position="481"/>
        <end position="673"/>
    </location>
</feature>
<dbReference type="EMBL" id="NMQI01000031">
    <property type="protein sequence ID" value="PMB48312.1"/>
    <property type="molecule type" value="Genomic_DNA"/>
</dbReference>
<evidence type="ECO:0000256" key="7">
    <source>
        <dbReference type="SAM" id="Phobius"/>
    </source>
</evidence>
<comment type="caution">
    <text evidence="9">The sequence shown here is derived from an EMBL/GenBank/DDBJ whole genome shotgun (WGS) entry which is preliminary data.</text>
</comment>
<feature type="transmembrane region" description="Helical" evidence="7">
    <location>
        <begin position="175"/>
        <end position="194"/>
    </location>
</feature>
<dbReference type="Pfam" id="PF01580">
    <property type="entry name" value="FtsK_SpoIIIE"/>
    <property type="match status" value="1"/>
</dbReference>
<keyword evidence="7" id="KW-0472">Membrane</keyword>
<protein>
    <recommendedName>
        <fullName evidence="8">FtsK domain-containing protein</fullName>
    </recommendedName>
</protein>
<dbReference type="Gene3D" id="1.10.10.10">
    <property type="entry name" value="Winged helix-like DNA-binding domain superfamily/Winged helix DNA-binding domain"/>
    <property type="match status" value="1"/>
</dbReference>
<proteinExistence type="inferred from homology"/>
<dbReference type="Pfam" id="PF09397">
    <property type="entry name" value="FtsK_gamma"/>
    <property type="match status" value="1"/>
</dbReference>
<accession>A0A2N6MNL6</accession>
<evidence type="ECO:0000259" key="8">
    <source>
        <dbReference type="PROSITE" id="PS50901"/>
    </source>
</evidence>
<dbReference type="PANTHER" id="PTHR22683">
    <property type="entry name" value="SPORULATION PROTEIN RELATED"/>
    <property type="match status" value="1"/>
</dbReference>
<evidence type="ECO:0000256" key="1">
    <source>
        <dbReference type="ARBA" id="ARBA00006474"/>
    </source>
</evidence>
<dbReference type="PROSITE" id="PS50901">
    <property type="entry name" value="FTSK"/>
    <property type="match status" value="1"/>
</dbReference>
<comment type="similarity">
    <text evidence="1">Belongs to the FtsK/SpoIIIE/SftA family.</text>
</comment>
<sequence length="864" mass="95942">MTQPETNPIQRVRPPSASTAEAPDAPVQALYTRRSSFIDDLKDSLPPWLAELLSLVVIVFGLLSFLALLNNDTATTTATTWRNILFSLFGYGSWVVSVLIFLIGLWGLVQRIIPDVRLSTARILAIEIGFLCGLALMHLLASDAELRATARDGQGGGVVGWGLSALPDWLLGRSLSIALFAILLGLCIAVLLGLRRAHMMMWLRRSGDALLNIADRTAPPPPTVEIVTPEGTTPYKRAQIMRIRRRPEDLPPSLRPTNSGIIEVKKNPKNEELAKHPLFNVAGRELKVNVNIIGELTNRKTEDGHRIVIRPDGREKRYFAMEQFKEARKVSKREKSLPPLEILQDAEMVMPDEEEINRNVVLIENTLLEFDIDIDVVDVQIGPTVTRFAVQPFQTKRDGTTERTRLSKIASYANDLALALSAKRLRLETPVPGTNYLGIEVPNKTPSVVTLRSVYESKQFYELQQKNSSPLLVPLGRDVAGRPLAVDLARLPHCLIAGTTGSGKSVCIAAIAAAILLSNTPDTVRMVMLDPKMVELSRFNGLPHLLGPVETDTERIIGVLKWCTREMDRRYKLLEEAGVRNIDAYNARFGLRRSKKDMLPYILIMVDEIGDLMLSRPEETETAVTRLAQMARAVGMHLIVATQRPSVDVITGLIKANFPGRIAFSVASSVDSRVILDTGGAEALLGRGDMLFLAQDAAGPQRVQGCFVTDDEVRQIVNHWVDWHQTEIAAGRAPAVSPSPWERGLTRREFLAETDPMLEDAIEFVVETQEASASIIQRKLGLGYPRAARIMDMLEELGVVGEVVGGGKARKVLIPRGEDPFKRIIESRMRHGNKPLQSARRPVEEYYDEDDLELSNDDYFTDED</sequence>
<dbReference type="Proteomes" id="UP000234966">
    <property type="component" value="Unassembled WGS sequence"/>
</dbReference>
<feature type="binding site" evidence="5">
    <location>
        <begin position="498"/>
        <end position="505"/>
    </location>
    <ligand>
        <name>ATP</name>
        <dbReference type="ChEBI" id="CHEBI:30616"/>
    </ligand>
</feature>
<dbReference type="AlphaFoldDB" id="A0A2N6MNL6"/>
<dbReference type="InterPro" id="IPR036390">
    <property type="entry name" value="WH_DNA-bd_sf"/>
</dbReference>
<keyword evidence="7" id="KW-0812">Transmembrane</keyword>
<dbReference type="Pfam" id="PF17854">
    <property type="entry name" value="FtsK_alpha"/>
    <property type="match status" value="1"/>
</dbReference>
<dbReference type="InterPro" id="IPR018541">
    <property type="entry name" value="Ftsk_gamma"/>
</dbReference>
<dbReference type="GO" id="GO:0003677">
    <property type="term" value="F:DNA binding"/>
    <property type="evidence" value="ECO:0007669"/>
    <property type="project" value="UniProtKB-KW"/>
</dbReference>
<keyword evidence="3 5" id="KW-0067">ATP-binding</keyword>
<feature type="region of interest" description="Disordered" evidence="6">
    <location>
        <begin position="1"/>
        <end position="24"/>
    </location>
</feature>
<dbReference type="SMART" id="SM00382">
    <property type="entry name" value="AAA"/>
    <property type="match status" value="1"/>
</dbReference>